<accession>A0AAD1ZXX8</accession>
<dbReference type="GO" id="GO:0005634">
    <property type="term" value="C:nucleus"/>
    <property type="evidence" value="ECO:0007669"/>
    <property type="project" value="TreeGrafter"/>
</dbReference>
<dbReference type="AlphaFoldDB" id="A0AAD1ZXX8"/>
<protein>
    <submittedName>
        <fullName evidence="1">Uncharacterized protein</fullName>
    </submittedName>
</protein>
<dbReference type="PANTHER" id="PTHR34798:SF2">
    <property type="entry name" value="PROTEIN TIME FOR COFFEE"/>
    <property type="match status" value="1"/>
</dbReference>
<evidence type="ECO:0000313" key="1">
    <source>
        <dbReference type="EMBL" id="CAI9777528.1"/>
    </source>
</evidence>
<sequence length="117" mass="12278">MELGSNVENQSLAVLSYWEGERFSTSKYFGFCSEKASYFASGSTFIFLLNQKQTAVAIASARPTTAKPPTIMGSVASPNISNSAAASSSATAGGAPIAMSFNYPNMPTSETPYLAIL</sequence>
<evidence type="ECO:0000313" key="2">
    <source>
        <dbReference type="Proteomes" id="UP000834106"/>
    </source>
</evidence>
<dbReference type="Proteomes" id="UP000834106">
    <property type="component" value="Chromosome 15"/>
</dbReference>
<dbReference type="InterPro" id="IPR039317">
    <property type="entry name" value="TIC"/>
</dbReference>
<name>A0AAD1ZXX8_9LAMI</name>
<dbReference type="EMBL" id="OU503050">
    <property type="protein sequence ID" value="CAI9777528.1"/>
    <property type="molecule type" value="Genomic_DNA"/>
</dbReference>
<keyword evidence="2" id="KW-1185">Reference proteome</keyword>
<reference evidence="1" key="1">
    <citation type="submission" date="2023-05" db="EMBL/GenBank/DDBJ databases">
        <authorList>
            <person name="Huff M."/>
        </authorList>
    </citation>
    <scope>NUCLEOTIDE SEQUENCE</scope>
</reference>
<organism evidence="1 2">
    <name type="scientific">Fraxinus pennsylvanica</name>
    <dbReference type="NCBI Taxonomy" id="56036"/>
    <lineage>
        <taxon>Eukaryota</taxon>
        <taxon>Viridiplantae</taxon>
        <taxon>Streptophyta</taxon>
        <taxon>Embryophyta</taxon>
        <taxon>Tracheophyta</taxon>
        <taxon>Spermatophyta</taxon>
        <taxon>Magnoliopsida</taxon>
        <taxon>eudicotyledons</taxon>
        <taxon>Gunneridae</taxon>
        <taxon>Pentapetalae</taxon>
        <taxon>asterids</taxon>
        <taxon>lamiids</taxon>
        <taxon>Lamiales</taxon>
        <taxon>Oleaceae</taxon>
        <taxon>Oleeae</taxon>
        <taxon>Fraxinus</taxon>
    </lineage>
</organism>
<gene>
    <name evidence="1" type="ORF">FPE_LOCUS24958</name>
</gene>
<proteinExistence type="predicted"/>
<dbReference type="PANTHER" id="PTHR34798">
    <property type="entry name" value="PROTEIN TIME FOR COFFEE"/>
    <property type="match status" value="1"/>
</dbReference>
<dbReference type="GO" id="GO:0042752">
    <property type="term" value="P:regulation of circadian rhythm"/>
    <property type="evidence" value="ECO:0007669"/>
    <property type="project" value="InterPro"/>
</dbReference>